<keyword evidence="5" id="KW-1185">Reference proteome</keyword>
<dbReference type="SUPFAM" id="SSF51556">
    <property type="entry name" value="Metallo-dependent hydrolases"/>
    <property type="match status" value="1"/>
</dbReference>
<sequence length="263" mass="30509">MNVVDAHIHLDQYEKELRNEHLVRAKAMGLKHLVAVSMNLSSSQVTCELAAEYGQLIMPAYGFHPEQPLPKTEDLHRLIEWIRERASRNERFAIGEVGLPYYRRREYEERGEPFKLQPYVDLLEQFIILAKELDCPIVLHAVYEDASIACSLLQKHQMERAHFHWFKGDEATIQTMIRQGYYISITPDVCYEPEIQTLVKQYPLELMMVETDGPWPYEGPFQGRSTESAMVVQVVEKIASILGKSSEVVADQLFHNSKKLYRL</sequence>
<organism evidence="4 5">
    <name type="scientific">Paenibacillus septentrionalis</name>
    <dbReference type="NCBI Taxonomy" id="429342"/>
    <lineage>
        <taxon>Bacteria</taxon>
        <taxon>Bacillati</taxon>
        <taxon>Bacillota</taxon>
        <taxon>Bacilli</taxon>
        <taxon>Bacillales</taxon>
        <taxon>Paenibacillaceae</taxon>
        <taxon>Paenibacillus</taxon>
    </lineage>
</organism>
<dbReference type="PIRSF" id="PIRSF005902">
    <property type="entry name" value="DNase_TatD"/>
    <property type="match status" value="1"/>
</dbReference>
<dbReference type="InterPro" id="IPR001130">
    <property type="entry name" value="TatD-like"/>
</dbReference>
<proteinExistence type="inferred from homology"/>
<evidence type="ECO:0000256" key="3">
    <source>
        <dbReference type="ARBA" id="ARBA00022801"/>
    </source>
</evidence>
<dbReference type="CDD" id="cd01310">
    <property type="entry name" value="TatD_DNAse"/>
    <property type="match status" value="1"/>
</dbReference>
<dbReference type="InterPro" id="IPR032466">
    <property type="entry name" value="Metal_Hydrolase"/>
</dbReference>
<dbReference type="EC" id="3.1.-.-" evidence="4"/>
<dbReference type="PANTHER" id="PTHR46317:SF1">
    <property type="entry name" value="HYDROLASE, TATD FAMILY"/>
    <property type="match status" value="1"/>
</dbReference>
<accession>A0ABW1UZU7</accession>
<keyword evidence="3 4" id="KW-0378">Hydrolase</keyword>
<dbReference type="Gene3D" id="3.20.20.140">
    <property type="entry name" value="Metal-dependent hydrolases"/>
    <property type="match status" value="1"/>
</dbReference>
<evidence type="ECO:0000256" key="1">
    <source>
        <dbReference type="ARBA" id="ARBA00009275"/>
    </source>
</evidence>
<dbReference type="EMBL" id="JBHSTE010000001">
    <property type="protein sequence ID" value="MFC6331218.1"/>
    <property type="molecule type" value="Genomic_DNA"/>
</dbReference>
<evidence type="ECO:0000313" key="4">
    <source>
        <dbReference type="EMBL" id="MFC6331218.1"/>
    </source>
</evidence>
<gene>
    <name evidence="4" type="ORF">ACFP56_01170</name>
</gene>
<comment type="caution">
    <text evidence="4">The sequence shown here is derived from an EMBL/GenBank/DDBJ whole genome shotgun (WGS) entry which is preliminary data.</text>
</comment>
<keyword evidence="2" id="KW-0479">Metal-binding</keyword>
<dbReference type="PANTHER" id="PTHR46317">
    <property type="entry name" value="HYDROLASE OF PHP SUPERFAMILY-RELATED PROTEIN"/>
    <property type="match status" value="1"/>
</dbReference>
<dbReference type="RefSeq" id="WP_379230230.1">
    <property type="nucleotide sequence ID" value="NZ_JBHSTE010000001.1"/>
</dbReference>
<comment type="similarity">
    <text evidence="1">Belongs to the metallo-dependent hydrolases superfamily. TatD-type hydrolase family.</text>
</comment>
<protein>
    <submittedName>
        <fullName evidence="4">TatD family hydrolase</fullName>
        <ecNumber evidence="4">3.1.-.-</ecNumber>
    </submittedName>
</protein>
<reference evidence="5" key="1">
    <citation type="journal article" date="2019" name="Int. J. Syst. Evol. Microbiol.">
        <title>The Global Catalogue of Microorganisms (GCM) 10K type strain sequencing project: providing services to taxonomists for standard genome sequencing and annotation.</title>
        <authorList>
            <consortium name="The Broad Institute Genomics Platform"/>
            <consortium name="The Broad Institute Genome Sequencing Center for Infectious Disease"/>
            <person name="Wu L."/>
            <person name="Ma J."/>
        </authorList>
    </citation>
    <scope>NUCLEOTIDE SEQUENCE [LARGE SCALE GENOMIC DNA]</scope>
    <source>
        <strain evidence="5">PCU 280</strain>
    </source>
</reference>
<dbReference type="Proteomes" id="UP001596233">
    <property type="component" value="Unassembled WGS sequence"/>
</dbReference>
<evidence type="ECO:0000256" key="2">
    <source>
        <dbReference type="ARBA" id="ARBA00022723"/>
    </source>
</evidence>
<dbReference type="GO" id="GO:0016787">
    <property type="term" value="F:hydrolase activity"/>
    <property type="evidence" value="ECO:0007669"/>
    <property type="project" value="UniProtKB-KW"/>
</dbReference>
<evidence type="ECO:0000313" key="5">
    <source>
        <dbReference type="Proteomes" id="UP001596233"/>
    </source>
</evidence>
<name>A0ABW1UZU7_9BACL</name>
<dbReference type="Pfam" id="PF01026">
    <property type="entry name" value="TatD_DNase"/>
    <property type="match status" value="1"/>
</dbReference>